<dbReference type="PANTHER" id="PTHR34351">
    <property type="entry name" value="SLR1927 PROTEIN-RELATED"/>
    <property type="match status" value="1"/>
</dbReference>
<evidence type="ECO:0000256" key="1">
    <source>
        <dbReference type="SAM" id="MobiDB-lite"/>
    </source>
</evidence>
<evidence type="ECO:0000313" key="5">
    <source>
        <dbReference type="Proteomes" id="UP000199501"/>
    </source>
</evidence>
<evidence type="ECO:0000313" key="4">
    <source>
        <dbReference type="EMBL" id="SDC29968.1"/>
    </source>
</evidence>
<accession>A0A1G6KGJ2</accession>
<feature type="region of interest" description="Disordered" evidence="1">
    <location>
        <begin position="180"/>
        <end position="199"/>
    </location>
</feature>
<feature type="transmembrane region" description="Helical" evidence="2">
    <location>
        <begin position="40"/>
        <end position="59"/>
    </location>
</feature>
<dbReference type="EMBL" id="FMZZ01000001">
    <property type="protein sequence ID" value="SDC29968.1"/>
    <property type="molecule type" value="Genomic_DNA"/>
</dbReference>
<keyword evidence="2" id="KW-0472">Membrane</keyword>
<dbReference type="InterPro" id="IPR002881">
    <property type="entry name" value="DUF58"/>
</dbReference>
<evidence type="ECO:0000259" key="3">
    <source>
        <dbReference type="Pfam" id="PF01882"/>
    </source>
</evidence>
<gene>
    <name evidence="4" type="ORF">SAMN05216174_101895</name>
</gene>
<keyword evidence="2" id="KW-0812">Transmembrane</keyword>
<keyword evidence="2" id="KW-1133">Transmembrane helix</keyword>
<dbReference type="Pfam" id="PF01882">
    <property type="entry name" value="DUF58"/>
    <property type="match status" value="1"/>
</dbReference>
<dbReference type="STRING" id="1271860.SAMN05216174_101895"/>
<proteinExistence type="predicted"/>
<sequence length="421" mass="44582">MRGALSGLTTRGRCLLAAGLAAALCSIVLNERDLLRVSVFVVALPLLVCFLTAMTRVGLHAQRHISPWRVPVGGRAEVVLSVRSTGRLPTVGLLVSDGVPYALGGKPRFLIDHLPRHGGTQLRYAVQPMLRGIQQIGPLKATVTDPFGLAEFERELAHTSRLVVVPRVVALSGVPGGSGLGSGDDGSVRLNAGQGDDDAVVRPYRQGDDLRKVHWRSTAKRDEMMVRVEESPWRGGTTVLLDRRVYGHRGSGANSSLEWAISFAASVCVQLHRHGHPIRLVTETGSVLVNDSGDAGHSDNAMLDALAALQPVHQRDISCPADPGHGQELIAILGAATPESLSQLIRYRTRGARSLAVLLDTPAWGQGDGPDVDPRAAAALLSGAGWGVTVARPDVPMTRVWGSVCRTGFTRGDAMVAGSGS</sequence>
<dbReference type="OrthoDB" id="9812729at2"/>
<dbReference type="RefSeq" id="WP_091448310.1">
    <property type="nucleotide sequence ID" value="NZ_FMZZ01000001.1"/>
</dbReference>
<protein>
    <submittedName>
        <fullName evidence="4">Uncharacterized conserved protein, DUF58 family, contains vWF domain</fullName>
    </submittedName>
</protein>
<name>A0A1G6KGJ2_9PSEU</name>
<keyword evidence="5" id="KW-1185">Reference proteome</keyword>
<reference evidence="5" key="1">
    <citation type="submission" date="2016-10" db="EMBL/GenBank/DDBJ databases">
        <authorList>
            <person name="Varghese N."/>
            <person name="Submissions S."/>
        </authorList>
    </citation>
    <scope>NUCLEOTIDE SEQUENCE [LARGE SCALE GENOMIC DNA]</scope>
    <source>
        <strain evidence="5">IBRC-M 10403</strain>
    </source>
</reference>
<dbReference type="AlphaFoldDB" id="A0A1G6KGJ2"/>
<evidence type="ECO:0000256" key="2">
    <source>
        <dbReference type="SAM" id="Phobius"/>
    </source>
</evidence>
<dbReference type="PANTHER" id="PTHR34351:SF1">
    <property type="entry name" value="SLR1927 PROTEIN"/>
    <property type="match status" value="1"/>
</dbReference>
<organism evidence="4 5">
    <name type="scientific">Actinokineospora iranica</name>
    <dbReference type="NCBI Taxonomy" id="1271860"/>
    <lineage>
        <taxon>Bacteria</taxon>
        <taxon>Bacillati</taxon>
        <taxon>Actinomycetota</taxon>
        <taxon>Actinomycetes</taxon>
        <taxon>Pseudonocardiales</taxon>
        <taxon>Pseudonocardiaceae</taxon>
        <taxon>Actinokineospora</taxon>
    </lineage>
</organism>
<dbReference type="Proteomes" id="UP000199501">
    <property type="component" value="Unassembled WGS sequence"/>
</dbReference>
<feature type="domain" description="DUF58" evidence="3">
    <location>
        <begin position="201"/>
        <end position="315"/>
    </location>
</feature>